<dbReference type="EMBL" id="SSTI01000001">
    <property type="protein sequence ID" value="THG42151.1"/>
    <property type="molecule type" value="Genomic_DNA"/>
</dbReference>
<dbReference type="SUPFAM" id="SSF52821">
    <property type="entry name" value="Rhodanese/Cell cycle control phosphatase"/>
    <property type="match status" value="2"/>
</dbReference>
<dbReference type="Proteomes" id="UP000308038">
    <property type="component" value="Unassembled WGS sequence"/>
</dbReference>
<evidence type="ECO:0000256" key="1">
    <source>
        <dbReference type="ARBA" id="ARBA00022679"/>
    </source>
</evidence>
<evidence type="ECO:0000313" key="6">
    <source>
        <dbReference type="Proteomes" id="UP000308038"/>
    </source>
</evidence>
<keyword evidence="2" id="KW-0677">Repeat</keyword>
<feature type="domain" description="Rhodanese" evidence="4">
    <location>
        <begin position="162"/>
        <end position="275"/>
    </location>
</feature>
<dbReference type="CDD" id="cd01448">
    <property type="entry name" value="TST_Repeat_1"/>
    <property type="match status" value="1"/>
</dbReference>
<dbReference type="CDD" id="cd01449">
    <property type="entry name" value="TST_Repeat_2"/>
    <property type="match status" value="1"/>
</dbReference>
<gene>
    <name evidence="5" type="ORF">E5988_01465</name>
</gene>
<evidence type="ECO:0000256" key="2">
    <source>
        <dbReference type="ARBA" id="ARBA00022737"/>
    </source>
</evidence>
<feature type="domain" description="Rhodanese" evidence="4">
    <location>
        <begin position="15"/>
        <end position="132"/>
    </location>
</feature>
<dbReference type="RefSeq" id="WP_136450493.1">
    <property type="nucleotide sequence ID" value="NZ_SSTI01000001.1"/>
</dbReference>
<evidence type="ECO:0000259" key="4">
    <source>
        <dbReference type="PROSITE" id="PS50206"/>
    </source>
</evidence>
<evidence type="ECO:0000256" key="3">
    <source>
        <dbReference type="SAM" id="MobiDB-lite"/>
    </source>
</evidence>
<dbReference type="PROSITE" id="PS50206">
    <property type="entry name" value="RHODANESE_3"/>
    <property type="match status" value="2"/>
</dbReference>
<dbReference type="PROSITE" id="PS00380">
    <property type="entry name" value="RHODANESE_1"/>
    <property type="match status" value="1"/>
</dbReference>
<comment type="caution">
    <text evidence="5">The sequence shown here is derived from an EMBL/GenBank/DDBJ whole genome shotgun (WGS) entry which is preliminary data.</text>
</comment>
<protein>
    <submittedName>
        <fullName evidence="5">Sulfurtransferase</fullName>
    </submittedName>
</protein>
<dbReference type="InterPro" id="IPR001763">
    <property type="entry name" value="Rhodanese-like_dom"/>
</dbReference>
<dbReference type="PANTHER" id="PTHR11364">
    <property type="entry name" value="THIOSULFATE SULFERTANSFERASE"/>
    <property type="match status" value="1"/>
</dbReference>
<organism evidence="5 6">
    <name type="scientific">Sphingomonas olei</name>
    <dbReference type="NCBI Taxonomy" id="1886787"/>
    <lineage>
        <taxon>Bacteria</taxon>
        <taxon>Pseudomonadati</taxon>
        <taxon>Pseudomonadota</taxon>
        <taxon>Alphaproteobacteria</taxon>
        <taxon>Sphingomonadales</taxon>
        <taxon>Sphingomonadaceae</taxon>
        <taxon>Sphingomonas</taxon>
    </lineage>
</organism>
<keyword evidence="1" id="KW-0808">Transferase</keyword>
<keyword evidence="6" id="KW-1185">Reference proteome</keyword>
<reference evidence="5 6" key="1">
    <citation type="submission" date="2019-04" db="EMBL/GenBank/DDBJ databases">
        <title>Microbes associate with the intestines of laboratory mice.</title>
        <authorList>
            <person name="Navarre W."/>
            <person name="Wong E."/>
            <person name="Huang K.C."/>
            <person name="Tropini C."/>
            <person name="Ng K."/>
            <person name="Yu B."/>
        </authorList>
    </citation>
    <scope>NUCLEOTIDE SEQUENCE [LARGE SCALE GENOMIC DNA]</scope>
    <source>
        <strain evidence="5 6">NM83_B4-11</strain>
    </source>
</reference>
<proteinExistence type="predicted"/>
<dbReference type="Pfam" id="PF00581">
    <property type="entry name" value="Rhodanese"/>
    <property type="match status" value="2"/>
</dbReference>
<name>A0ABY2QM39_9SPHN</name>
<dbReference type="InterPro" id="IPR036873">
    <property type="entry name" value="Rhodanese-like_dom_sf"/>
</dbReference>
<dbReference type="SMART" id="SM00450">
    <property type="entry name" value="RHOD"/>
    <property type="match status" value="2"/>
</dbReference>
<evidence type="ECO:0000313" key="5">
    <source>
        <dbReference type="EMBL" id="THG42151.1"/>
    </source>
</evidence>
<accession>A0ABY2QM39</accession>
<dbReference type="InterPro" id="IPR045078">
    <property type="entry name" value="TST/MPST-like"/>
</dbReference>
<feature type="region of interest" description="Disordered" evidence="3">
    <location>
        <begin position="174"/>
        <end position="194"/>
    </location>
</feature>
<dbReference type="InterPro" id="IPR001307">
    <property type="entry name" value="Thiosulphate_STrfase_CS"/>
</dbReference>
<dbReference type="PANTHER" id="PTHR11364:SF27">
    <property type="entry name" value="SULFURTRANSFERASE"/>
    <property type="match status" value="1"/>
</dbReference>
<dbReference type="Gene3D" id="3.40.250.10">
    <property type="entry name" value="Rhodanese-like domain"/>
    <property type="match status" value="2"/>
</dbReference>
<sequence length="278" mass="29825">MDALVSTEWLATAIADPDVRIADCTWFLPTEDRDAAAEYAQAHIPGAVFLDLAEIVDTDAAAPMMLPPREKFVSRLSRLGIGDGTRIILYDQSPHHTAARGWTMLRSFGITDVALLDGGLAKWRAEGRPVISEAAPPKARHLTPPTQGALIRTLADMKDIVANGSEQILDARSPSRFAGAEPEPRPGVTPGHIPGSINLPYTRFFKDDGTWKRGAELAQIFADDGIDLDRPTVATCGSGVTASVIAFAGHLLGREIAIYDGSWAEWGADSTTPKETGQ</sequence>